<accession>A0AAW7XGX9</accession>
<comment type="caution">
    <text evidence="1">The sequence shown here is derived from an EMBL/GenBank/DDBJ whole genome shotgun (WGS) entry which is preliminary data.</text>
</comment>
<dbReference type="RefSeq" id="WP_303549465.1">
    <property type="nucleotide sequence ID" value="NZ_CAXPFL010000048.1"/>
</dbReference>
<dbReference type="InterPro" id="IPR009858">
    <property type="entry name" value="DUF1415"/>
</dbReference>
<reference evidence="1" key="1">
    <citation type="submission" date="2023-07" db="EMBL/GenBank/DDBJ databases">
        <title>Genome content predicts the carbon catabolic preferences of heterotrophic bacteria.</title>
        <authorList>
            <person name="Gralka M."/>
        </authorList>
    </citation>
    <scope>NUCLEOTIDE SEQUENCE</scope>
    <source>
        <strain evidence="1">I2M16</strain>
    </source>
</reference>
<name>A0AAW7XGX9_9GAMM</name>
<dbReference type="Proteomes" id="UP001169862">
    <property type="component" value="Unassembled WGS sequence"/>
</dbReference>
<dbReference type="AlphaFoldDB" id="A0AAW7XGX9"/>
<sequence>MSTDKAHKNTAASVEALTRRWVNTMVVGLNLCPFAAPVVRQETLRYAVVESEDTRLACEAFVDELLVINQANERDIATTLVIFPNAVADFYEYLGLLDECQRLLNQANLEGVFQLASFHPGYLFAGPPEDDLSHWTNRSPYPMIHIIREGQMEQVLKHIEDPEAIPERNIAHLEALGRDKLIELFPPFKDYC</sequence>
<protein>
    <submittedName>
        <fullName evidence="1">DUF1415 domain-containing protein</fullName>
    </submittedName>
</protein>
<dbReference type="Pfam" id="PF07209">
    <property type="entry name" value="DUF1415"/>
    <property type="match status" value="1"/>
</dbReference>
<proteinExistence type="predicted"/>
<evidence type="ECO:0000313" key="1">
    <source>
        <dbReference type="EMBL" id="MDO6453290.1"/>
    </source>
</evidence>
<dbReference type="EMBL" id="JAUOPG010000003">
    <property type="protein sequence ID" value="MDO6453290.1"/>
    <property type="molecule type" value="Genomic_DNA"/>
</dbReference>
<gene>
    <name evidence="1" type="ORF">Q4490_06910</name>
</gene>
<evidence type="ECO:0000313" key="2">
    <source>
        <dbReference type="Proteomes" id="UP001169862"/>
    </source>
</evidence>
<organism evidence="1 2">
    <name type="scientific">Neptunomonas phycophila</name>
    <dbReference type="NCBI Taxonomy" id="1572645"/>
    <lineage>
        <taxon>Bacteria</taxon>
        <taxon>Pseudomonadati</taxon>
        <taxon>Pseudomonadota</taxon>
        <taxon>Gammaproteobacteria</taxon>
        <taxon>Oceanospirillales</taxon>
        <taxon>Oceanospirillaceae</taxon>
        <taxon>Neptunomonas</taxon>
    </lineage>
</organism>